<evidence type="ECO:0000313" key="1">
    <source>
        <dbReference type="EMBL" id="MED1202407.1"/>
    </source>
</evidence>
<proteinExistence type="predicted"/>
<gene>
    <name evidence="1" type="ORF">P4T90_04790</name>
</gene>
<evidence type="ECO:0000313" key="2">
    <source>
        <dbReference type="Proteomes" id="UP001341444"/>
    </source>
</evidence>
<sequence>MEWCGLCNGVMELTILCPECGTNMEEEGRIFDYYDDYSPYMEIDSMMLVDGDPDSSKKKECYHVYKCNHCGHSLTKAVSYANFL</sequence>
<comment type="caution">
    <text evidence="1">The sequence shown here is derived from an EMBL/GenBank/DDBJ whole genome shotgun (WGS) entry which is preliminary data.</text>
</comment>
<organism evidence="1 2">
    <name type="scientific">Heyndrickxia acidicola</name>
    <dbReference type="NCBI Taxonomy" id="209389"/>
    <lineage>
        <taxon>Bacteria</taxon>
        <taxon>Bacillati</taxon>
        <taxon>Bacillota</taxon>
        <taxon>Bacilli</taxon>
        <taxon>Bacillales</taxon>
        <taxon>Bacillaceae</taxon>
        <taxon>Heyndrickxia</taxon>
    </lineage>
</organism>
<protein>
    <submittedName>
        <fullName evidence="1">Uncharacterized protein</fullName>
    </submittedName>
</protein>
<name>A0ABU6MCL1_9BACI</name>
<dbReference type="Proteomes" id="UP001341444">
    <property type="component" value="Unassembled WGS sequence"/>
</dbReference>
<reference evidence="1 2" key="1">
    <citation type="submission" date="2023-03" db="EMBL/GenBank/DDBJ databases">
        <title>Bacillus Genome Sequencing.</title>
        <authorList>
            <person name="Dunlap C."/>
        </authorList>
    </citation>
    <scope>NUCLEOTIDE SEQUENCE [LARGE SCALE GENOMIC DNA]</scope>
    <source>
        <strain evidence="1 2">B-23453</strain>
    </source>
</reference>
<accession>A0ABU6MCL1</accession>
<dbReference type="RefSeq" id="WP_066265844.1">
    <property type="nucleotide sequence ID" value="NZ_JARMAB010000006.1"/>
</dbReference>
<dbReference type="EMBL" id="JARMAB010000006">
    <property type="protein sequence ID" value="MED1202407.1"/>
    <property type="molecule type" value="Genomic_DNA"/>
</dbReference>
<keyword evidence="2" id="KW-1185">Reference proteome</keyword>